<evidence type="ECO:0000313" key="4">
    <source>
        <dbReference type="Proteomes" id="UP001159428"/>
    </source>
</evidence>
<dbReference type="Proteomes" id="UP001159428">
    <property type="component" value="Unassembled WGS sequence"/>
</dbReference>
<dbReference type="EMBL" id="CALNXJ010000039">
    <property type="protein sequence ID" value="CAH3144580.1"/>
    <property type="molecule type" value="Genomic_DNA"/>
</dbReference>
<feature type="compositionally biased region" description="Basic residues" evidence="1">
    <location>
        <begin position="133"/>
        <end position="142"/>
    </location>
</feature>
<proteinExistence type="predicted"/>
<evidence type="ECO:0000259" key="2">
    <source>
        <dbReference type="Pfam" id="PF01248"/>
    </source>
</evidence>
<feature type="region of interest" description="Disordered" evidence="1">
    <location>
        <begin position="260"/>
        <end position="305"/>
    </location>
</feature>
<keyword evidence="4" id="KW-1185">Reference proteome</keyword>
<feature type="compositionally biased region" description="Basic and acidic residues" evidence="1">
    <location>
        <begin position="284"/>
        <end position="298"/>
    </location>
</feature>
<reference evidence="3 4" key="1">
    <citation type="submission" date="2022-05" db="EMBL/GenBank/DDBJ databases">
        <authorList>
            <consortium name="Genoscope - CEA"/>
            <person name="William W."/>
        </authorList>
    </citation>
    <scope>NUCLEOTIDE SEQUENCE [LARGE SCALE GENOMIC DNA]</scope>
</reference>
<dbReference type="Pfam" id="PF01248">
    <property type="entry name" value="Ribosomal_L7Ae"/>
    <property type="match status" value="1"/>
</dbReference>
<feature type="compositionally biased region" description="Basic and acidic residues" evidence="1">
    <location>
        <begin position="936"/>
        <end position="954"/>
    </location>
</feature>
<feature type="compositionally biased region" description="Basic residues" evidence="1">
    <location>
        <begin position="570"/>
        <end position="580"/>
    </location>
</feature>
<feature type="compositionally biased region" description="Basic and acidic residues" evidence="1">
    <location>
        <begin position="110"/>
        <end position="119"/>
    </location>
</feature>
<feature type="region of interest" description="Disordered" evidence="1">
    <location>
        <begin position="972"/>
        <end position="1020"/>
    </location>
</feature>
<dbReference type="GO" id="GO:0005739">
    <property type="term" value="C:mitochondrion"/>
    <property type="evidence" value="ECO:0007669"/>
    <property type="project" value="TreeGrafter"/>
</dbReference>
<evidence type="ECO:0000256" key="1">
    <source>
        <dbReference type="SAM" id="MobiDB-lite"/>
    </source>
</evidence>
<comment type="caution">
    <text evidence="3">The sequence shown here is derived from an EMBL/GenBank/DDBJ whole genome shotgun (WGS) entry which is preliminary data.</text>
</comment>
<evidence type="ECO:0000313" key="3">
    <source>
        <dbReference type="EMBL" id="CAH3144580.1"/>
    </source>
</evidence>
<accession>A0AAU9XDU0</accession>
<dbReference type="SUPFAM" id="SSF55315">
    <property type="entry name" value="L30e-like"/>
    <property type="match status" value="1"/>
</dbReference>
<feature type="region of interest" description="Disordered" evidence="1">
    <location>
        <begin position="440"/>
        <end position="485"/>
    </location>
</feature>
<dbReference type="FunFam" id="3.30.1330.30:FF:000004">
    <property type="entry name" value="selenocysteine insertion sequence-binding protein 2"/>
    <property type="match status" value="1"/>
</dbReference>
<sequence length="1020" mass="114868">MSDVNQESEELVSSSKLSATVPAFVPKIANIRSKPSGSVVVDSKLSPLVPEFKPSNVPFSPPYAISYYQPEHTFDDQYNNQIEYKQKNQGDYLKSKKSTDQTGEGVITKRRVEISKEETFVENAADENLTTNTKKKRRRRKQKEPNGSTQQQTKEELNSEGQTRGPQELNDANDKSDGIKHNQANSTHESEQFPSLQHNSSVVDSSINSTEYRKLDTKSLMVSYSDKVKSVGAKNVSSSNHSGITIKSWMKDFMENNPSRKNKHLLSSDNYEGKKVSTDSLSCENKKDDQRDDQEKGPKGTWSALEDSRYEKLKNGEISNLGTRTVDQSSRMAMQNKRNCVKKLTCDNDDNWRLKRNETDAMRHSTISSKMETFRSSNIQNTDTDSGKKRTFQEKIEVDGQKCDTRHVAHKESSRVITKIETSKKQQLLNGISLVLSSNETDTRQPSSNVKRNFQFSSQGTSDEKESSFIGSSNNRMAEGDFPNLSESVKIKRPFTIDRQATEVKEMISSPKQPPAPLSYSAALRAAPKPKPVLVSPSQDSEQSSKEGRGVLHLSAEAIVDTVEDGENQKKKKKKRKKKKSAETGEKAQQNASSKRTEKPIQVDLGSMLKTISVPERTQSGKKHVISTGVLPSQLSTTVEAKSPMKNAWLHKRGENKVPHNMLDSTAPVIKRGKERETPARKKPSALKKIILKEREEKKKARETGGTSDTDKDNEVCEDKENRTNNSEFENAALEEDMQSPSEETTTKTTEAIFLKQICDDNSGAQASFPTDQEIAAEIHSRRFREYCFQVPDKEVDSVATELLRELVRFQDRQFHKDPVKAKAKRRFVLGLREVSKHLKLRRVKCVIISSNVERIKSAGGLDDTLSSIIMYCKENQIPVVFALKRQLLGKVLLKKVPVSICGIFNYDGAQDQFKKLIELTQKTKKAYSEKWQETREKLEQSHRESTADAKLDSAGEGEYAHLSCDVTGENAMNTHHFEDTNEVDEDNDDDDDGEDEDNDDDDNEAESSHDIEESEDGMI</sequence>
<feature type="region of interest" description="Disordered" evidence="1">
    <location>
        <begin position="673"/>
        <end position="748"/>
    </location>
</feature>
<feature type="region of interest" description="Disordered" evidence="1">
    <location>
        <begin position="936"/>
        <end position="955"/>
    </location>
</feature>
<dbReference type="InterPro" id="IPR040051">
    <property type="entry name" value="SECISBP2"/>
</dbReference>
<feature type="compositionally biased region" description="Polar residues" evidence="1">
    <location>
        <begin position="182"/>
        <end position="210"/>
    </location>
</feature>
<dbReference type="Gene3D" id="3.30.1330.30">
    <property type="match status" value="1"/>
</dbReference>
<dbReference type="GO" id="GO:0043021">
    <property type="term" value="F:ribonucleoprotein complex binding"/>
    <property type="evidence" value="ECO:0007669"/>
    <property type="project" value="TreeGrafter"/>
</dbReference>
<feature type="domain" description="Ribosomal protein eL8/eL30/eS12/Gadd45" evidence="2">
    <location>
        <begin position="817"/>
        <end position="912"/>
    </location>
</feature>
<feature type="compositionally biased region" description="Polar residues" evidence="1">
    <location>
        <begin position="440"/>
        <end position="461"/>
    </location>
</feature>
<dbReference type="PANTHER" id="PTHR13284:SF4">
    <property type="entry name" value="C2H2-TYPE DOMAIN-CONTAINING PROTEIN"/>
    <property type="match status" value="1"/>
</dbReference>
<feature type="compositionally biased region" description="Acidic residues" evidence="1">
    <location>
        <begin position="981"/>
        <end position="1006"/>
    </location>
</feature>
<dbReference type="GO" id="GO:0035368">
    <property type="term" value="F:selenocysteine insertion sequence binding"/>
    <property type="evidence" value="ECO:0007669"/>
    <property type="project" value="InterPro"/>
</dbReference>
<feature type="region of interest" description="Disordered" evidence="1">
    <location>
        <begin position="529"/>
        <end position="604"/>
    </location>
</feature>
<dbReference type="AlphaFoldDB" id="A0AAU9XDU0"/>
<dbReference type="GO" id="GO:0001514">
    <property type="term" value="P:selenocysteine incorporation"/>
    <property type="evidence" value="ECO:0007669"/>
    <property type="project" value="UniProtKB-ARBA"/>
</dbReference>
<feature type="compositionally biased region" description="Basic and acidic residues" evidence="1">
    <location>
        <begin position="85"/>
        <end position="99"/>
    </location>
</feature>
<feature type="region of interest" description="Disordered" evidence="1">
    <location>
        <begin position="85"/>
        <end position="218"/>
    </location>
</feature>
<name>A0AAU9XDU0_9CNID</name>
<dbReference type="PANTHER" id="PTHR13284">
    <property type="entry name" value="GH01354P"/>
    <property type="match status" value="1"/>
</dbReference>
<gene>
    <name evidence="3" type="ORF">PMEA_00021131</name>
</gene>
<dbReference type="InterPro" id="IPR004038">
    <property type="entry name" value="Ribosomal_eL8/eL30/eS12/Gad45"/>
</dbReference>
<dbReference type="GO" id="GO:1990904">
    <property type="term" value="C:ribonucleoprotein complex"/>
    <property type="evidence" value="ECO:0007669"/>
    <property type="project" value="TreeGrafter"/>
</dbReference>
<protein>
    <recommendedName>
        <fullName evidence="2">Ribosomal protein eL8/eL30/eS12/Gadd45 domain-containing protein</fullName>
    </recommendedName>
</protein>
<feature type="compositionally biased region" description="Basic and acidic residues" evidence="1">
    <location>
        <begin position="691"/>
        <end position="723"/>
    </location>
</feature>
<dbReference type="InterPro" id="IPR029064">
    <property type="entry name" value="Ribosomal_eL30-like_sf"/>
</dbReference>
<organism evidence="3 4">
    <name type="scientific">Pocillopora meandrina</name>
    <dbReference type="NCBI Taxonomy" id="46732"/>
    <lineage>
        <taxon>Eukaryota</taxon>
        <taxon>Metazoa</taxon>
        <taxon>Cnidaria</taxon>
        <taxon>Anthozoa</taxon>
        <taxon>Hexacorallia</taxon>
        <taxon>Scleractinia</taxon>
        <taxon>Astrocoeniina</taxon>
        <taxon>Pocilloporidae</taxon>
        <taxon>Pocillopora</taxon>
    </lineage>
</organism>
<dbReference type="GO" id="GO:0003730">
    <property type="term" value="F:mRNA 3'-UTR binding"/>
    <property type="evidence" value="ECO:0007669"/>
    <property type="project" value="TreeGrafter"/>
</dbReference>